<evidence type="ECO:0000256" key="5">
    <source>
        <dbReference type="ARBA" id="ARBA00023004"/>
    </source>
</evidence>
<feature type="transmembrane region" description="Helical" evidence="7">
    <location>
        <begin position="187"/>
        <end position="207"/>
    </location>
</feature>
<name>A0A3E2BN42_9BACT</name>
<protein>
    <submittedName>
        <fullName evidence="9">Ferredoxin</fullName>
    </submittedName>
</protein>
<keyword evidence="1" id="KW-0813">Transport</keyword>
<keyword evidence="4" id="KW-0249">Electron transport</keyword>
<evidence type="ECO:0000256" key="3">
    <source>
        <dbReference type="ARBA" id="ARBA00022723"/>
    </source>
</evidence>
<dbReference type="Gene3D" id="3.30.70.20">
    <property type="match status" value="1"/>
</dbReference>
<dbReference type="PANTHER" id="PTHR30176:SF3">
    <property type="entry name" value="FERREDOXIN-TYPE PROTEIN NAPH"/>
    <property type="match status" value="1"/>
</dbReference>
<dbReference type="GO" id="GO:0005886">
    <property type="term" value="C:plasma membrane"/>
    <property type="evidence" value="ECO:0007669"/>
    <property type="project" value="TreeGrafter"/>
</dbReference>
<dbReference type="Pfam" id="PF00037">
    <property type="entry name" value="Fer4"/>
    <property type="match status" value="1"/>
</dbReference>
<evidence type="ECO:0000256" key="7">
    <source>
        <dbReference type="SAM" id="Phobius"/>
    </source>
</evidence>
<dbReference type="InterPro" id="IPR017900">
    <property type="entry name" value="4Fe4S_Fe_S_CS"/>
</dbReference>
<keyword evidence="3" id="KW-0479">Metal-binding</keyword>
<keyword evidence="2" id="KW-0004">4Fe-4S</keyword>
<evidence type="ECO:0000313" key="9">
    <source>
        <dbReference type="EMBL" id="RFT16026.1"/>
    </source>
</evidence>
<evidence type="ECO:0000259" key="8">
    <source>
        <dbReference type="PROSITE" id="PS51379"/>
    </source>
</evidence>
<dbReference type="Proteomes" id="UP000257323">
    <property type="component" value="Unassembled WGS sequence"/>
</dbReference>
<dbReference type="InterPro" id="IPR017896">
    <property type="entry name" value="4Fe4S_Fe-S-bd"/>
</dbReference>
<dbReference type="Pfam" id="PF12801">
    <property type="entry name" value="Fer4_5"/>
    <property type="match status" value="3"/>
</dbReference>
<dbReference type="PROSITE" id="PS00198">
    <property type="entry name" value="4FE4S_FER_1"/>
    <property type="match status" value="2"/>
</dbReference>
<evidence type="ECO:0000256" key="1">
    <source>
        <dbReference type="ARBA" id="ARBA00022448"/>
    </source>
</evidence>
<organism evidence="9 10">
    <name type="scientific">Candidatus Saccharicenans subterraneus</name>
    <dbReference type="NCBI Taxonomy" id="2508984"/>
    <lineage>
        <taxon>Bacteria</taxon>
        <taxon>Candidatus Aminicenantota</taxon>
        <taxon>Candidatus Aminicenantia</taxon>
        <taxon>Candidatus Aminicenantales</taxon>
        <taxon>Candidatus Saccharicenantaceae</taxon>
        <taxon>Candidatus Saccharicenans</taxon>
    </lineage>
</organism>
<gene>
    <name evidence="9" type="ORF">OP8BY_2032</name>
</gene>
<feature type="domain" description="4Fe-4S ferredoxin-type" evidence="8">
    <location>
        <begin position="232"/>
        <end position="261"/>
    </location>
</feature>
<dbReference type="InterPro" id="IPR051684">
    <property type="entry name" value="Electron_Trans/Redox"/>
</dbReference>
<evidence type="ECO:0000256" key="2">
    <source>
        <dbReference type="ARBA" id="ARBA00022485"/>
    </source>
</evidence>
<dbReference type="AlphaFoldDB" id="A0A3E2BN42"/>
<dbReference type="EMBL" id="QUAH01000005">
    <property type="protein sequence ID" value="RFT16026.1"/>
    <property type="molecule type" value="Genomic_DNA"/>
</dbReference>
<dbReference type="PANTHER" id="PTHR30176">
    <property type="entry name" value="FERREDOXIN-TYPE PROTEIN NAPH"/>
    <property type="match status" value="1"/>
</dbReference>
<keyword evidence="5" id="KW-0408">Iron</keyword>
<evidence type="ECO:0000256" key="4">
    <source>
        <dbReference type="ARBA" id="ARBA00022982"/>
    </source>
</evidence>
<feature type="transmembrane region" description="Helical" evidence="7">
    <location>
        <begin position="133"/>
        <end position="150"/>
    </location>
</feature>
<comment type="caution">
    <text evidence="9">The sequence shown here is derived from an EMBL/GenBank/DDBJ whole genome shotgun (WGS) entry which is preliminary data.</text>
</comment>
<accession>A0A3E2BN42</accession>
<keyword evidence="7" id="KW-1133">Transmembrane helix</keyword>
<dbReference type="GO" id="GO:0051539">
    <property type="term" value="F:4 iron, 4 sulfur cluster binding"/>
    <property type="evidence" value="ECO:0007669"/>
    <property type="project" value="UniProtKB-KW"/>
</dbReference>
<dbReference type="SUPFAM" id="SSF54862">
    <property type="entry name" value="4Fe-4S ferredoxins"/>
    <property type="match status" value="1"/>
</dbReference>
<keyword evidence="7" id="KW-0472">Membrane</keyword>
<proteinExistence type="predicted"/>
<evidence type="ECO:0000313" key="10">
    <source>
        <dbReference type="Proteomes" id="UP000257323"/>
    </source>
</evidence>
<sequence>MKTRTLKTESKRRLFQVVAALGFNLDFLSLLKGNISQAKTKGLCVPALNCYSCPAAVGACPVGALQNSLNALRYNLGVGQKKLGLYVIGSLGLMGTVGGRLPCGWLCPFGLLQELVYKVPLPKIKLPAFLTNLRYLVLAVLVLLLPLLVVDTSGLGWPWFCKWVCPAGTLEAGIVLSALNPAIRAQLGFLFSWKLSLLILFLVWMAVSMRPFCRTVCPLGTILGFFNRVSAFRMKVDLERCIVCNACQKICPVDIRIYEDPDSSQCIRCLKCEQVCPTVCISHGFRLPESEGSQPAKVQP</sequence>
<keyword evidence="7" id="KW-0812">Transmembrane</keyword>
<dbReference type="GO" id="GO:0046872">
    <property type="term" value="F:metal ion binding"/>
    <property type="evidence" value="ECO:0007669"/>
    <property type="project" value="UniProtKB-KW"/>
</dbReference>
<reference evidence="9 10" key="1">
    <citation type="submission" date="2018-08" db="EMBL/GenBank/DDBJ databases">
        <title>Genome analysis of the thermophilic bacterium of the candidate phylum Aminicenantes from deep subsurface aquifer revealed its physiology and ecological role.</title>
        <authorList>
            <person name="Kadnikov V.V."/>
            <person name="Mardanov A.V."/>
            <person name="Beletsky A.V."/>
            <person name="Karnachuk O.V."/>
            <person name="Ravin N.V."/>
        </authorList>
    </citation>
    <scope>NUCLEOTIDE SEQUENCE [LARGE SCALE GENOMIC DNA]</scope>
    <source>
        <strain evidence="9">BY38</strain>
    </source>
</reference>
<evidence type="ECO:0000256" key="6">
    <source>
        <dbReference type="ARBA" id="ARBA00023014"/>
    </source>
</evidence>
<keyword evidence="6" id="KW-0411">Iron-sulfur</keyword>
<dbReference type="PROSITE" id="PS51379">
    <property type="entry name" value="4FE4S_FER_2"/>
    <property type="match status" value="2"/>
</dbReference>
<feature type="domain" description="4Fe-4S ferredoxin-type" evidence="8">
    <location>
        <begin position="262"/>
        <end position="286"/>
    </location>
</feature>